<dbReference type="SUPFAM" id="SSF55257">
    <property type="entry name" value="RBP11-like subunits of RNA polymerase"/>
    <property type="match status" value="1"/>
</dbReference>
<dbReference type="InterPro" id="IPR011263">
    <property type="entry name" value="DNA-dir_RNA_pol_RpoA/D/Rpb3"/>
</dbReference>
<dbReference type="EMBL" id="KY629620">
    <property type="protein sequence ID" value="AST08970.1"/>
    <property type="molecule type" value="Genomic_DNA"/>
</dbReference>
<gene>
    <name evidence="5" type="primary">rpoA</name>
</gene>
<evidence type="ECO:0000313" key="5">
    <source>
        <dbReference type="EMBL" id="AST08970.1"/>
    </source>
</evidence>
<evidence type="ECO:0000256" key="3">
    <source>
        <dbReference type="ARBA" id="ARBA00031776"/>
    </source>
</evidence>
<dbReference type="Gene3D" id="2.170.120.12">
    <property type="entry name" value="DNA-directed RNA polymerase, insert domain"/>
    <property type="match status" value="1"/>
</dbReference>
<keyword evidence="5" id="KW-0934">Plastid</keyword>
<sequence length="246" mass="27236">MTKTPNLFFSCVGSRIQDNGSMYTRFHLGPFLRGQSLTFANALRRTLLSEIPGIVISDVLIEGAGHEFAILPGVEETVMDILLNLKKLVFAPSDSQITELENFKVTGFLKGSGPKKLTANDLKLPLTVKSIDPHAHIANLSSNGEFSLCFNLELRKAHSNVTNKTNSIPEKKTRKFFFDTVPMPVQKVNYVIKSLNVKQGSEYIVLEVWTDGSVSPQETVQFALKNLTNLFYQFAATSKTSGFGTE</sequence>
<protein>
    <recommendedName>
        <fullName evidence="3">Plastid-encoded RNA polymerase subunit alpha</fullName>
    </recommendedName>
</protein>
<dbReference type="Gene3D" id="3.30.1360.10">
    <property type="entry name" value="RNA polymerase, RBP11-like subunit"/>
    <property type="match status" value="1"/>
</dbReference>
<dbReference type="RefSeq" id="YP_009456015.1">
    <property type="nucleotide sequence ID" value="NC_036806.1"/>
</dbReference>
<proteinExistence type="predicted"/>
<feature type="domain" description="DNA-directed RNA polymerase RpoA/D/Rpb3-type" evidence="4">
    <location>
        <begin position="23"/>
        <end position="237"/>
    </location>
</feature>
<dbReference type="GeneID" id="35656344"/>
<evidence type="ECO:0000259" key="4">
    <source>
        <dbReference type="SMART" id="SM00662"/>
    </source>
</evidence>
<name>A0A2I4S7F7_9CHLO</name>
<dbReference type="GO" id="GO:0003899">
    <property type="term" value="F:DNA-directed RNA polymerase activity"/>
    <property type="evidence" value="ECO:0007669"/>
    <property type="project" value="InterPro"/>
</dbReference>
<dbReference type="SUPFAM" id="SSF56553">
    <property type="entry name" value="Insert subdomain of RNA polymerase alpha subunit"/>
    <property type="match status" value="1"/>
</dbReference>
<dbReference type="GO" id="GO:0006351">
    <property type="term" value="P:DNA-templated transcription"/>
    <property type="evidence" value="ECO:0007669"/>
    <property type="project" value="InterPro"/>
</dbReference>
<accession>A0A2I4S7F7</accession>
<dbReference type="CDD" id="cd06928">
    <property type="entry name" value="RNAP_alpha_NTD"/>
    <property type="match status" value="1"/>
</dbReference>
<evidence type="ECO:0000256" key="1">
    <source>
        <dbReference type="ARBA" id="ARBA00022478"/>
    </source>
</evidence>
<dbReference type="InterPro" id="IPR036643">
    <property type="entry name" value="RNApol_insert_sf"/>
</dbReference>
<evidence type="ECO:0000256" key="2">
    <source>
        <dbReference type="ARBA" id="ARBA00023163"/>
    </source>
</evidence>
<dbReference type="SMART" id="SM00662">
    <property type="entry name" value="RPOLD"/>
    <property type="match status" value="1"/>
</dbReference>
<dbReference type="InterPro" id="IPR036603">
    <property type="entry name" value="RBP11-like"/>
</dbReference>
<dbReference type="GO" id="GO:0046983">
    <property type="term" value="F:protein dimerization activity"/>
    <property type="evidence" value="ECO:0007669"/>
    <property type="project" value="InterPro"/>
</dbReference>
<geneLocation type="plastid" evidence="5"/>
<dbReference type="GO" id="GO:0000428">
    <property type="term" value="C:DNA-directed RNA polymerase complex"/>
    <property type="evidence" value="ECO:0007669"/>
    <property type="project" value="UniProtKB-KW"/>
</dbReference>
<dbReference type="Pfam" id="PF01193">
    <property type="entry name" value="RNA_pol_L"/>
    <property type="match status" value="1"/>
</dbReference>
<keyword evidence="2" id="KW-0804">Transcription</keyword>
<dbReference type="AlphaFoldDB" id="A0A2I4S7F7"/>
<keyword evidence="1" id="KW-0240">DNA-directed RNA polymerase</keyword>
<organism evidence="5">
    <name type="scientific">Micractinium conductrix</name>
    <dbReference type="NCBI Taxonomy" id="554055"/>
    <lineage>
        <taxon>Eukaryota</taxon>
        <taxon>Viridiplantae</taxon>
        <taxon>Chlorophyta</taxon>
        <taxon>core chlorophytes</taxon>
        <taxon>Trebouxiophyceae</taxon>
        <taxon>Chlorellales</taxon>
        <taxon>Chlorellaceae</taxon>
        <taxon>Chlorella clade</taxon>
        <taxon>Micractinium</taxon>
    </lineage>
</organism>
<reference evidence="5" key="1">
    <citation type="journal article" date="2017" name="Sci. Rep.">
        <title>Multiple origins of endosymbionts in Chlorellaceae with no reductive effects on the plastid or mitochondrial genomes.</title>
        <authorList>
            <person name="Fan W."/>
            <person name="Guo W."/>
            <person name="Van Etten J.L."/>
            <person name="Mower J.P."/>
        </authorList>
    </citation>
    <scope>NUCLEOTIDE SEQUENCE</scope>
</reference>
<dbReference type="InterPro" id="IPR011262">
    <property type="entry name" value="DNA-dir_RNA_pol_insert"/>
</dbReference>
<dbReference type="Pfam" id="PF01000">
    <property type="entry name" value="RNA_pol_A_bac"/>
    <property type="match status" value="1"/>
</dbReference>